<keyword evidence="12 21" id="KW-1133">Transmembrane helix</keyword>
<evidence type="ECO:0000256" key="15">
    <source>
        <dbReference type="ARBA" id="ARBA00023180"/>
    </source>
</evidence>
<keyword evidence="13" id="KW-0560">Oxidoreductase</keyword>
<dbReference type="SUPFAM" id="SSF48113">
    <property type="entry name" value="Heme-dependent peroxidases"/>
    <property type="match status" value="1"/>
</dbReference>
<dbReference type="InterPro" id="IPR013130">
    <property type="entry name" value="Fe3_Rdtase_TM_dom"/>
</dbReference>
<dbReference type="Gene3D" id="1.10.640.10">
    <property type="entry name" value="Haem peroxidase domain superfamily, animal type"/>
    <property type="match status" value="1"/>
</dbReference>
<dbReference type="GO" id="GO:0016175">
    <property type="term" value="F:superoxide-generating NAD(P)H oxidase activity"/>
    <property type="evidence" value="ECO:0007669"/>
    <property type="project" value="UniProtKB-ARBA"/>
</dbReference>
<dbReference type="InterPro" id="IPR017927">
    <property type="entry name" value="FAD-bd_FR_type"/>
</dbReference>
<dbReference type="Pfam" id="PF08030">
    <property type="entry name" value="NAD_binding_6"/>
    <property type="match status" value="1"/>
</dbReference>
<dbReference type="InterPro" id="IPR019791">
    <property type="entry name" value="Haem_peroxidase_animal"/>
</dbReference>
<evidence type="ECO:0000256" key="16">
    <source>
        <dbReference type="ARBA" id="ARBA00023324"/>
    </source>
</evidence>
<dbReference type="GO" id="GO:0043020">
    <property type="term" value="C:NADPH oxidase complex"/>
    <property type="evidence" value="ECO:0007669"/>
    <property type="project" value="TreeGrafter"/>
</dbReference>
<feature type="transmembrane region" description="Helical" evidence="21">
    <location>
        <begin position="1214"/>
        <end position="1234"/>
    </location>
</feature>
<dbReference type="GO" id="GO:0042335">
    <property type="term" value="P:cuticle development"/>
    <property type="evidence" value="ECO:0007669"/>
    <property type="project" value="UniProtKB-ARBA"/>
</dbReference>
<evidence type="ECO:0000256" key="3">
    <source>
        <dbReference type="ARBA" id="ARBA00012698"/>
    </source>
</evidence>
<feature type="transmembrane region" description="Helical" evidence="21">
    <location>
        <begin position="1336"/>
        <end position="1355"/>
    </location>
</feature>
<dbReference type="SUPFAM" id="SSF63380">
    <property type="entry name" value="Riboflavin synthase domain-like"/>
    <property type="match status" value="1"/>
</dbReference>
<protein>
    <recommendedName>
        <fullName evidence="3">NAD(P)H oxidase (H2O2-forming)</fullName>
        <ecNumber evidence="3">1.6.3.1</ecNumber>
    </recommendedName>
</protein>
<keyword evidence="5" id="KW-0285">Flavoprotein</keyword>
<evidence type="ECO:0000256" key="18">
    <source>
        <dbReference type="ARBA" id="ARBA00048762"/>
    </source>
</evidence>
<dbReference type="CDD" id="cd00051">
    <property type="entry name" value="EFh"/>
    <property type="match status" value="2"/>
</dbReference>
<dbReference type="InterPro" id="IPR050369">
    <property type="entry name" value="RBOH/FRE"/>
</dbReference>
<name>A0A2I6EDJ7_RHIMP</name>
<dbReference type="PRINTS" id="PR00457">
    <property type="entry name" value="ANPEROXIDASE"/>
</dbReference>
<dbReference type="InterPro" id="IPR011992">
    <property type="entry name" value="EF-hand-dom_pair"/>
</dbReference>
<dbReference type="InterPro" id="IPR039261">
    <property type="entry name" value="FNR_nucleotide-bd"/>
</dbReference>
<evidence type="ECO:0000256" key="19">
    <source>
        <dbReference type="PIRSR" id="PIRSR619791-2"/>
    </source>
</evidence>
<proteinExistence type="evidence at transcript level"/>
<dbReference type="SFLD" id="SFLDG01168">
    <property type="entry name" value="Ferric_reductase_subgroup_(FRE"/>
    <property type="match status" value="1"/>
</dbReference>
<dbReference type="SMART" id="SM00054">
    <property type="entry name" value="EFh"/>
    <property type="match status" value="3"/>
</dbReference>
<dbReference type="InterPro" id="IPR002048">
    <property type="entry name" value="EF_hand_dom"/>
</dbReference>
<dbReference type="Pfam" id="PF03098">
    <property type="entry name" value="An_peroxidase"/>
    <property type="match status" value="1"/>
</dbReference>
<evidence type="ECO:0000313" key="25">
    <source>
        <dbReference type="EMBL" id="AUJ88033.1"/>
    </source>
</evidence>
<feature type="transmembrane region" description="Helical" evidence="21">
    <location>
        <begin position="693"/>
        <end position="716"/>
    </location>
</feature>
<dbReference type="FunFam" id="3.40.50.80:FF:000020">
    <property type="entry name" value="Dual oxidase 1"/>
    <property type="match status" value="1"/>
</dbReference>
<keyword evidence="15" id="KW-0325">Glycoprotein</keyword>
<comment type="catalytic activity">
    <reaction evidence="17">
        <text>NADH + O2 + H(+) = H2O2 + NAD(+)</text>
        <dbReference type="Rhea" id="RHEA:11264"/>
        <dbReference type="ChEBI" id="CHEBI:15378"/>
        <dbReference type="ChEBI" id="CHEBI:15379"/>
        <dbReference type="ChEBI" id="CHEBI:16240"/>
        <dbReference type="ChEBI" id="CHEBI:57540"/>
        <dbReference type="ChEBI" id="CHEBI:57945"/>
        <dbReference type="EC" id="1.6.3.1"/>
    </reaction>
</comment>
<dbReference type="PANTHER" id="PTHR11972:SF208">
    <property type="entry name" value="DUAL OXIDASE-LIKE PROTEIN"/>
    <property type="match status" value="1"/>
</dbReference>
<evidence type="ECO:0000256" key="2">
    <source>
        <dbReference type="ARBA" id="ARBA00005644"/>
    </source>
</evidence>
<evidence type="ECO:0000256" key="14">
    <source>
        <dbReference type="ARBA" id="ARBA00023136"/>
    </source>
</evidence>
<evidence type="ECO:0000256" key="1">
    <source>
        <dbReference type="ARBA" id="ARBA00004424"/>
    </source>
</evidence>
<dbReference type="CDD" id="cd06186">
    <property type="entry name" value="NOX_Duox_like_FAD_NADP"/>
    <property type="match status" value="1"/>
</dbReference>
<feature type="transmembrane region" description="Helical" evidence="21">
    <location>
        <begin position="1169"/>
        <end position="1193"/>
    </location>
</feature>
<feature type="binding site" description="axial binding residue" evidence="19">
    <location>
        <position position="396"/>
    </location>
    <ligand>
        <name>heme b</name>
        <dbReference type="ChEBI" id="CHEBI:60344"/>
    </ligand>
    <ligandPart>
        <name>Fe</name>
        <dbReference type="ChEBI" id="CHEBI:18248"/>
    </ligandPart>
</feature>
<dbReference type="GO" id="GO:0042303">
    <property type="term" value="P:molting cycle"/>
    <property type="evidence" value="ECO:0007669"/>
    <property type="project" value="UniProtKB-ARBA"/>
</dbReference>
<dbReference type="EMBL" id="MF503616">
    <property type="protein sequence ID" value="AUJ88033.1"/>
    <property type="molecule type" value="mRNA"/>
</dbReference>
<dbReference type="Pfam" id="PF00036">
    <property type="entry name" value="EF-hand_1"/>
    <property type="match status" value="1"/>
</dbReference>
<dbReference type="Pfam" id="PF13499">
    <property type="entry name" value="EF-hand_7"/>
    <property type="match status" value="1"/>
</dbReference>
<feature type="transmembrane region" description="Helical" evidence="21">
    <location>
        <begin position="1136"/>
        <end position="1157"/>
    </location>
</feature>
<dbReference type="EC" id="1.6.3.1" evidence="3"/>
<keyword evidence="10" id="KW-0106">Calcium</keyword>
<dbReference type="InterPro" id="IPR037120">
    <property type="entry name" value="Haem_peroxidase_sf_animal"/>
</dbReference>
<dbReference type="InterPro" id="IPR018247">
    <property type="entry name" value="EF_Hand_1_Ca_BS"/>
</dbReference>
<dbReference type="Gene3D" id="3.40.50.80">
    <property type="entry name" value="Nucleotide-binding domain of ferredoxin-NADP reductase (FNR) module"/>
    <property type="match status" value="1"/>
</dbReference>
<feature type="region of interest" description="Disordered" evidence="20">
    <location>
        <begin position="30"/>
        <end position="62"/>
    </location>
</feature>
<keyword evidence="8" id="KW-0677">Repeat</keyword>
<sequence length="1641" mass="186348">MPRPPGTTAAFAILLGTLIVIGPLRSEAQDVTSSSTSSSPSPTTATPATQTTPQSSAGGKPANIKRDLIDWLLDGIDPKHETEFEGYDGWYNNPSVPELGSADGHLIRLSPPQYSDGSYRPNGQNRPNPFTISEKTMRGEFGNKSRTGKTAFLVFFGQQVVEEILDAQRSGCPPEYFNIPIPESHEYRNIGAAAMPFLRTRYDVRTGNSPNNPRRQINEITPWIDGGLTYGTSKTWADTLRSFRCGKLASSHNGQFPVENSIRLPLANPPPPRFHRLRPVSRFFRLGNPRGNENTFLLTMGTLWFRFHNAVAQRMCQRFGTANAGSNNSSSLKLWNEERIFNEARKLVIAVHQHIIMNDWLPEWLGSPLDEYNGWDSSIDPGIATEFQSAAMRFGHTLVTSGGYRRGYASDCTVRNVSFEMDGQRHSVSGVRTCNSFWNPQEALLDGGIEPMIMGLSSQAAEREDNVIVEDLRGRVFGPLEFSRRDLMAVNIQRGRDHAIPDYKTARRLLGLKPDFNTFTEMGQNISPMLYRENPKLFDEVLPDLYGNSTDNVDMWVGGLLETSDRPGPLFQTIIRDQFRRIRDGDRFWFENNATGFFSQEMINRIKQLKIYDVILTATNISDGDIQLNPFRLPSEVNLGLSQSCLDQLTTSYTCTTIENVNATCHALPPLDNTRVENCTRLKTFDYFSESEISYALTFLGLALFAVGCVLLLLFLADRRRRLVAEERKKLNKRRSRSGTRDTAILREWLGNRQGYRSVVARLMTDRKTLVLTNAASGAPLRSIDFSKVQSVVMQVASSKRRHFLMVRVPKEYDLVLKFDALDEVESFVLRVQEFLGDIGVGHERRQTEESVLLRDAITLEHRKQQLDKFFRVVFAQAFGIDHDQKEILQLDAAQARDIVNLELTQAEFAAALSMAPDSTFVQQMFALVDFDNNGYISFREFLDMIVIFAKGTAEDKTKLMFDMYDIDHSGKLSRDEFANMIKSLLELANQSLSPEKLNELVSSMFREVGLEKKQTITLEDFQKLLSSHKDQLGYTQLSFDVSTFKGAPPPSMNRNSVVYRAQNTLVRAYSYFGGKSDAPTAAATLAAEATGQQTRSRLNVQPLALPRKANYEKESVLSRYLVALNKFVENHRLEMFWLTLYTLVLFAIFCERAYYYSVEREHGGLRQIAGYGVTITRGAASAQMFTYSTLLLTMCRNSITFLRDTFLHQYVPFDSAISMHLYIAIWAGIFSIIHSVGHALNFYHISTQTADDLACLFREYYHATDELPKFHYWCFATMTGLTGVFLLMLLSVMYVFATPFARRHVFNAFWNTHNLYPAFYILMVLHGLGRLVQPPIFYYFFLGPLVLYVLDRLVSLSRKKVEISVIRAEHLPSDVTMLLMKRPPNFEYRSGQWVRIASLGLNGSEYHPFTLSSAPHEDNLSVHIRALGPWTINLRKIYDPSNLQERGFPKIYLDGPYGGGHQDWFRFEVSVLVGGGIGVTPFASILKDIAQRASSRGGGRVACKKVYFIWVTRTQKHFEWMTDIIRQVEERDAKGLVSVHIFITQFYHKFDLRTTMLYICERHFQRISNRSLFTGLKAITHFGRPDFSGFLDSLQVEHPAVARFGVFSCGPFPMTRSVQAACDELNRKEGALFDHHYENF</sequence>
<evidence type="ECO:0000256" key="9">
    <source>
        <dbReference type="ARBA" id="ARBA00022827"/>
    </source>
</evidence>
<organism evidence="25">
    <name type="scientific">Rhipicephalus microplus</name>
    <name type="common">Cattle tick</name>
    <name type="synonym">Boophilus microplus</name>
    <dbReference type="NCBI Taxonomy" id="6941"/>
    <lineage>
        <taxon>Eukaryota</taxon>
        <taxon>Metazoa</taxon>
        <taxon>Ecdysozoa</taxon>
        <taxon>Arthropoda</taxon>
        <taxon>Chelicerata</taxon>
        <taxon>Arachnida</taxon>
        <taxon>Acari</taxon>
        <taxon>Parasitiformes</taxon>
        <taxon>Ixodida</taxon>
        <taxon>Ixodoidea</taxon>
        <taxon>Ixodidae</taxon>
        <taxon>Rhipicephalinae</taxon>
        <taxon>Rhipicephalus</taxon>
        <taxon>Boophilus</taxon>
    </lineage>
</organism>
<evidence type="ECO:0000256" key="11">
    <source>
        <dbReference type="ARBA" id="ARBA00022857"/>
    </source>
</evidence>
<dbReference type="InterPro" id="IPR013121">
    <property type="entry name" value="Fe_red_NAD-bd_6"/>
</dbReference>
<dbReference type="GO" id="GO:0042554">
    <property type="term" value="P:superoxide anion generation"/>
    <property type="evidence" value="ECO:0007669"/>
    <property type="project" value="TreeGrafter"/>
</dbReference>
<dbReference type="GO" id="GO:0042744">
    <property type="term" value="P:hydrogen peroxide catabolic process"/>
    <property type="evidence" value="ECO:0007669"/>
    <property type="project" value="UniProtKB-KW"/>
</dbReference>
<feature type="chain" id="PRO_5014316419" description="NAD(P)H oxidase (H2O2-forming)" evidence="22">
    <location>
        <begin position="29"/>
        <end position="1641"/>
    </location>
</feature>
<keyword evidence="9" id="KW-0274">FAD</keyword>
<evidence type="ECO:0000256" key="4">
    <source>
        <dbReference type="ARBA" id="ARBA00022559"/>
    </source>
</evidence>
<evidence type="ECO:0000256" key="10">
    <source>
        <dbReference type="ARBA" id="ARBA00022837"/>
    </source>
</evidence>
<dbReference type="GO" id="GO:0004601">
    <property type="term" value="F:peroxidase activity"/>
    <property type="evidence" value="ECO:0007669"/>
    <property type="project" value="UniProtKB-KW"/>
</dbReference>
<evidence type="ECO:0000256" key="22">
    <source>
        <dbReference type="SAM" id="SignalP"/>
    </source>
</evidence>
<keyword evidence="22" id="KW-0732">Signal</keyword>
<dbReference type="Pfam" id="PF08022">
    <property type="entry name" value="FAD_binding_8"/>
    <property type="match status" value="1"/>
</dbReference>
<dbReference type="GO" id="GO:0006979">
    <property type="term" value="P:response to oxidative stress"/>
    <property type="evidence" value="ECO:0007669"/>
    <property type="project" value="InterPro"/>
</dbReference>
<dbReference type="Gene3D" id="1.10.238.10">
    <property type="entry name" value="EF-hand"/>
    <property type="match status" value="1"/>
</dbReference>
<keyword evidence="16" id="KW-0376">Hydrogen peroxide</keyword>
<dbReference type="GO" id="GO:0042742">
    <property type="term" value="P:defense response to bacterium"/>
    <property type="evidence" value="ECO:0007669"/>
    <property type="project" value="UniProtKB-ARBA"/>
</dbReference>
<dbReference type="GO" id="GO:0005509">
    <property type="term" value="F:calcium ion binding"/>
    <property type="evidence" value="ECO:0007669"/>
    <property type="project" value="InterPro"/>
</dbReference>
<keyword evidence="19" id="KW-0408">Iron</keyword>
<comment type="catalytic activity">
    <reaction evidence="18">
        <text>NADPH + O2 + H(+) = H2O2 + NADP(+)</text>
        <dbReference type="Rhea" id="RHEA:11260"/>
        <dbReference type="ChEBI" id="CHEBI:15378"/>
        <dbReference type="ChEBI" id="CHEBI:15379"/>
        <dbReference type="ChEBI" id="CHEBI:16240"/>
        <dbReference type="ChEBI" id="CHEBI:57783"/>
        <dbReference type="ChEBI" id="CHEBI:58349"/>
        <dbReference type="EC" id="1.6.3.1"/>
    </reaction>
</comment>
<evidence type="ECO:0000256" key="6">
    <source>
        <dbReference type="ARBA" id="ARBA00022692"/>
    </source>
</evidence>
<dbReference type="PROSITE" id="PS51384">
    <property type="entry name" value="FAD_FR"/>
    <property type="match status" value="1"/>
</dbReference>
<dbReference type="GO" id="GO:0020037">
    <property type="term" value="F:heme binding"/>
    <property type="evidence" value="ECO:0007669"/>
    <property type="project" value="InterPro"/>
</dbReference>
<dbReference type="FunFam" id="2.40.30.10:FF:000059">
    <property type="entry name" value="dual oxidase isoform X1"/>
    <property type="match status" value="1"/>
</dbReference>
<feature type="compositionally biased region" description="Low complexity" evidence="20">
    <location>
        <begin position="32"/>
        <end position="57"/>
    </location>
</feature>
<evidence type="ECO:0000256" key="21">
    <source>
        <dbReference type="SAM" id="Phobius"/>
    </source>
</evidence>
<dbReference type="PROSITE" id="PS00018">
    <property type="entry name" value="EF_HAND_1"/>
    <property type="match status" value="2"/>
</dbReference>
<comment type="subcellular location">
    <subcellularLocation>
        <location evidence="1">Apical cell membrane</location>
        <topology evidence="1">Multi-pass membrane protein</topology>
    </subcellularLocation>
</comment>
<evidence type="ECO:0000256" key="20">
    <source>
        <dbReference type="SAM" id="MobiDB-lite"/>
    </source>
</evidence>
<dbReference type="InterPro" id="IPR017938">
    <property type="entry name" value="Riboflavin_synthase-like_b-brl"/>
</dbReference>
<feature type="transmembrane region" description="Helical" evidence="21">
    <location>
        <begin position="1309"/>
        <end position="1330"/>
    </location>
</feature>
<feature type="signal peptide" evidence="22">
    <location>
        <begin position="1"/>
        <end position="28"/>
    </location>
</feature>
<evidence type="ECO:0000256" key="13">
    <source>
        <dbReference type="ARBA" id="ARBA00023002"/>
    </source>
</evidence>
<accession>A0A2I6EDJ7</accession>
<evidence type="ECO:0000256" key="7">
    <source>
        <dbReference type="ARBA" id="ARBA00022723"/>
    </source>
</evidence>
<feature type="domain" description="EF-hand" evidence="23">
    <location>
        <begin position="953"/>
        <end position="988"/>
    </location>
</feature>
<dbReference type="GO" id="GO:0016174">
    <property type="term" value="F:NAD(P)H oxidase H2O2-forming activity"/>
    <property type="evidence" value="ECO:0007669"/>
    <property type="project" value="UniProtKB-EC"/>
</dbReference>
<dbReference type="InterPro" id="IPR010255">
    <property type="entry name" value="Haem_peroxidase_sf"/>
</dbReference>
<dbReference type="Pfam" id="PF01794">
    <property type="entry name" value="Ferric_reduct"/>
    <property type="match status" value="1"/>
</dbReference>
<keyword evidence="11" id="KW-0521">NADP</keyword>
<comment type="similarity">
    <text evidence="2">In the N-terminal section; belongs to the peroxidase family.</text>
</comment>
<dbReference type="VEuPathDB" id="VectorBase:LOC119188292"/>
<keyword evidence="4" id="KW-0575">Peroxidase</keyword>
<feature type="transmembrane region" description="Helical" evidence="21">
    <location>
        <begin position="1271"/>
        <end position="1297"/>
    </location>
</feature>
<evidence type="ECO:0000256" key="17">
    <source>
        <dbReference type="ARBA" id="ARBA00047455"/>
    </source>
</evidence>
<dbReference type="Gene3D" id="2.40.30.10">
    <property type="entry name" value="Translation factors"/>
    <property type="match status" value="1"/>
</dbReference>
<dbReference type="SFLD" id="SFLDS00052">
    <property type="entry name" value="Ferric_Reductase_Domain"/>
    <property type="match status" value="1"/>
</dbReference>
<dbReference type="InterPro" id="IPR013112">
    <property type="entry name" value="FAD-bd_8"/>
</dbReference>
<evidence type="ECO:0000259" key="23">
    <source>
        <dbReference type="PROSITE" id="PS50222"/>
    </source>
</evidence>
<keyword evidence="6 21" id="KW-0812">Transmembrane</keyword>
<dbReference type="OrthoDB" id="6019201at2759"/>
<dbReference type="SUPFAM" id="SSF47473">
    <property type="entry name" value="EF-hand"/>
    <property type="match status" value="1"/>
</dbReference>
<feature type="region of interest" description="Disordered" evidence="20">
    <location>
        <begin position="112"/>
        <end position="134"/>
    </location>
</feature>
<feature type="domain" description="EF-hand" evidence="23">
    <location>
        <begin position="917"/>
        <end position="952"/>
    </location>
</feature>
<keyword evidence="14 21" id="KW-0472">Membrane</keyword>
<keyword evidence="7 19" id="KW-0479">Metal-binding</keyword>
<dbReference type="SUPFAM" id="SSF52343">
    <property type="entry name" value="Ferredoxin reductase-like, C-terminal NADP-linked domain"/>
    <property type="match status" value="1"/>
</dbReference>
<dbReference type="PANTHER" id="PTHR11972">
    <property type="entry name" value="NADPH OXIDASE"/>
    <property type="match status" value="1"/>
</dbReference>
<evidence type="ECO:0000256" key="5">
    <source>
        <dbReference type="ARBA" id="ARBA00022630"/>
    </source>
</evidence>
<dbReference type="SFLD" id="SFLDG01169">
    <property type="entry name" value="NADPH_oxidase_subgroup_(NOX)"/>
    <property type="match status" value="1"/>
</dbReference>
<dbReference type="PROSITE" id="PS50222">
    <property type="entry name" value="EF_HAND_2"/>
    <property type="match status" value="2"/>
</dbReference>
<evidence type="ECO:0000256" key="8">
    <source>
        <dbReference type="ARBA" id="ARBA00022737"/>
    </source>
</evidence>
<feature type="domain" description="FAD-binding FR-type" evidence="24">
    <location>
        <begin position="1359"/>
        <end position="1464"/>
    </location>
</feature>
<dbReference type="GO" id="GO:0016324">
    <property type="term" value="C:apical plasma membrane"/>
    <property type="evidence" value="ECO:0007669"/>
    <property type="project" value="UniProtKB-SubCell"/>
</dbReference>
<evidence type="ECO:0000259" key="24">
    <source>
        <dbReference type="PROSITE" id="PS51384"/>
    </source>
</evidence>
<gene>
    <name evidence="25" type="primary">DuoxB</name>
</gene>
<keyword evidence="19" id="KW-0349">Heme</keyword>
<dbReference type="GO" id="GO:0009886">
    <property type="term" value="P:post-embryonic animal morphogenesis"/>
    <property type="evidence" value="ECO:0007669"/>
    <property type="project" value="UniProtKB-ARBA"/>
</dbReference>
<evidence type="ECO:0000256" key="12">
    <source>
        <dbReference type="ARBA" id="ARBA00022989"/>
    </source>
</evidence>
<reference evidence="25" key="1">
    <citation type="submission" date="2017-07" db="EMBL/GenBank/DDBJ databases">
        <title>Immune-related redox metabolism of embryonic cells of the tick Rhipicephalus microplus (BME26) in response to infection with Anaplasma marginale.</title>
        <authorList>
            <person name="Kalil S.P."/>
            <person name="Rosa R.D."/>
            <person name="Peixoto J.C."/>
            <person name="Pohl P.C."/>
            <person name="Oliveira P.L."/>
            <person name="Fogaca A.C."/>
            <person name="Daffre S."/>
        </authorList>
    </citation>
    <scope>NUCLEOTIDE SEQUENCE</scope>
</reference>
<dbReference type="PROSITE" id="PS50292">
    <property type="entry name" value="PEROXIDASE_3"/>
    <property type="match status" value="1"/>
</dbReference>